<dbReference type="Gene3D" id="1.10.443.10">
    <property type="entry name" value="Intergrase catalytic core"/>
    <property type="match status" value="1"/>
</dbReference>
<dbReference type="EMBL" id="CACRXK020007651">
    <property type="protein sequence ID" value="CAB4012835.1"/>
    <property type="molecule type" value="Genomic_DNA"/>
</dbReference>
<dbReference type="InterPro" id="IPR011010">
    <property type="entry name" value="DNA_brk_join_enz"/>
</dbReference>
<dbReference type="SUPFAM" id="SSF56349">
    <property type="entry name" value="DNA breaking-rejoining enzymes"/>
    <property type="match status" value="1"/>
</dbReference>
<evidence type="ECO:0000256" key="2">
    <source>
        <dbReference type="ARBA" id="ARBA00022553"/>
    </source>
</evidence>
<evidence type="ECO:0000256" key="1">
    <source>
        <dbReference type="ARBA" id="ARBA00022499"/>
    </source>
</evidence>
<reference evidence="7" key="1">
    <citation type="submission" date="2020-04" db="EMBL/GenBank/DDBJ databases">
        <authorList>
            <person name="Alioto T."/>
            <person name="Alioto T."/>
            <person name="Gomez Garrido J."/>
        </authorList>
    </citation>
    <scope>NUCLEOTIDE SEQUENCE</scope>
    <source>
        <strain evidence="7">A484AB</strain>
    </source>
</reference>
<dbReference type="AlphaFoldDB" id="A0A6S7I2A7"/>
<evidence type="ECO:0000313" key="8">
    <source>
        <dbReference type="Proteomes" id="UP001152795"/>
    </source>
</evidence>
<keyword evidence="1" id="KW-1017">Isopeptide bond</keyword>
<dbReference type="PANTHER" id="PTHR46963">
    <property type="entry name" value="SIMILAR TO RIKEN CDNA E130308A19"/>
    <property type="match status" value="1"/>
</dbReference>
<dbReference type="Pfam" id="PF12012">
    <property type="entry name" value="DUF3504"/>
    <property type="match status" value="1"/>
</dbReference>
<keyword evidence="4" id="KW-0233">DNA recombination</keyword>
<organism evidence="7 8">
    <name type="scientific">Paramuricea clavata</name>
    <name type="common">Red gorgonian</name>
    <name type="synonym">Violescent sea-whip</name>
    <dbReference type="NCBI Taxonomy" id="317549"/>
    <lineage>
        <taxon>Eukaryota</taxon>
        <taxon>Metazoa</taxon>
        <taxon>Cnidaria</taxon>
        <taxon>Anthozoa</taxon>
        <taxon>Octocorallia</taxon>
        <taxon>Malacalcyonacea</taxon>
        <taxon>Plexauridae</taxon>
        <taxon>Paramuricea</taxon>
    </lineage>
</organism>
<evidence type="ECO:0000313" key="7">
    <source>
        <dbReference type="EMBL" id="CAB4012835.1"/>
    </source>
</evidence>
<dbReference type="InterPro" id="IPR021893">
    <property type="entry name" value="ZMYM2-like_C"/>
</dbReference>
<dbReference type="InterPro" id="IPR013762">
    <property type="entry name" value="Integrase-like_cat_sf"/>
</dbReference>
<evidence type="ECO:0000256" key="5">
    <source>
        <dbReference type="SAM" id="MobiDB-lite"/>
    </source>
</evidence>
<keyword evidence="8" id="KW-1185">Reference proteome</keyword>
<protein>
    <submittedName>
        <fullName evidence="7">Zinc finger MYM-type 2-like</fullName>
    </submittedName>
</protein>
<keyword evidence="3" id="KW-0832">Ubl conjugation</keyword>
<evidence type="ECO:0000256" key="4">
    <source>
        <dbReference type="ARBA" id="ARBA00023172"/>
    </source>
</evidence>
<comment type="caution">
    <text evidence="7">The sequence shown here is derived from an EMBL/GenBank/DDBJ whole genome shotgun (WGS) entry which is preliminary data.</text>
</comment>
<dbReference type="PANTHER" id="PTHR46963:SF2">
    <property type="match status" value="1"/>
</dbReference>
<dbReference type="InterPro" id="IPR042838">
    <property type="entry name" value="KIAA1958"/>
</dbReference>
<feature type="compositionally biased region" description="Polar residues" evidence="5">
    <location>
        <begin position="412"/>
        <end position="422"/>
    </location>
</feature>
<sequence>MASRFVDAGSVDDFILEQENKSTAQKTQRDVKLLQLFLVNKNEERNIEDIPIGELNEYMSDFIISVRTKNGKEYEPSSLRSLLASFERHLKRKNYPASIINDLAFEKTRKTLESKQKQLKKQGKGNKPNASVALTTSELNTLYEKDLLGTRSPESLLNTLWLNNTMHFGLRGCKEHRDMCWGDVKLKQTADGEEFLEFNERQTKTRTGSDCRDVRKMAPKMFATDGSERDPVVVYKLYERKRPGKMNEDDSPFYLAVNNTLKKESLQTKEWFKAAPVGINILNSLMKTMAQKAGINNERLRNHSGRKTMIQTLSENDIPPTHIAQLSGHKNLKSLESYSKVSSKQEMQMSKVLSGYTSGSAAKTSSDKTVNSPPTCSPISEAQQAMALFSGAVIKGGNFSININTVNQSPKLTLEQEPSQNSAKDEALSKWKRLKPLEDSDDEF</sequence>
<name>A0A6S7I2A7_PARCT</name>
<accession>A0A6S7I2A7</accession>
<gene>
    <name evidence="7" type="ORF">PACLA_8A074820</name>
</gene>
<dbReference type="OrthoDB" id="5970457at2759"/>
<feature type="region of interest" description="Disordered" evidence="5">
    <location>
        <begin position="412"/>
        <end position="444"/>
    </location>
</feature>
<evidence type="ECO:0000259" key="6">
    <source>
        <dbReference type="Pfam" id="PF12012"/>
    </source>
</evidence>
<dbReference type="GO" id="GO:0015074">
    <property type="term" value="P:DNA integration"/>
    <property type="evidence" value="ECO:0007669"/>
    <property type="project" value="InterPro"/>
</dbReference>
<evidence type="ECO:0000256" key="3">
    <source>
        <dbReference type="ARBA" id="ARBA00022843"/>
    </source>
</evidence>
<feature type="domain" description="ZMYM2-like/QRICH1 C-terminal" evidence="6">
    <location>
        <begin position="136"/>
        <end position="288"/>
    </location>
</feature>
<dbReference type="Proteomes" id="UP001152795">
    <property type="component" value="Unassembled WGS sequence"/>
</dbReference>
<keyword evidence="2" id="KW-0597">Phosphoprotein</keyword>
<dbReference type="GO" id="GO:0003677">
    <property type="term" value="F:DNA binding"/>
    <property type="evidence" value="ECO:0007669"/>
    <property type="project" value="InterPro"/>
</dbReference>
<proteinExistence type="predicted"/>
<dbReference type="GO" id="GO:0006310">
    <property type="term" value="P:DNA recombination"/>
    <property type="evidence" value="ECO:0007669"/>
    <property type="project" value="UniProtKB-KW"/>
</dbReference>